<evidence type="ECO:0000313" key="2">
    <source>
        <dbReference type="Proteomes" id="UP000230973"/>
    </source>
</evidence>
<reference evidence="2" key="1">
    <citation type="submission" date="2017-09" db="EMBL/GenBank/DDBJ databases">
        <title>Depth-based differentiation of microbial function through sediment-hosted aquifers and enrichment of novel symbionts in the deep terrestrial subsurface.</title>
        <authorList>
            <person name="Probst A.J."/>
            <person name="Ladd B."/>
            <person name="Jarett J.K."/>
            <person name="Geller-Mcgrath D.E."/>
            <person name="Sieber C.M.K."/>
            <person name="Emerson J.B."/>
            <person name="Anantharaman K."/>
            <person name="Thomas B.C."/>
            <person name="Malmstrom R."/>
            <person name="Stieglmeier M."/>
            <person name="Klingl A."/>
            <person name="Woyke T."/>
            <person name="Ryan C.M."/>
            <person name="Banfield J.F."/>
        </authorList>
    </citation>
    <scope>NUCLEOTIDE SEQUENCE [LARGE SCALE GENOMIC DNA]</scope>
</reference>
<evidence type="ECO:0000313" key="1">
    <source>
        <dbReference type="EMBL" id="PIY62669.1"/>
    </source>
</evidence>
<gene>
    <name evidence="1" type="ORF">COY93_02625</name>
</gene>
<dbReference type="Proteomes" id="UP000230973">
    <property type="component" value="Unassembled WGS sequence"/>
</dbReference>
<organism evidence="1 2">
    <name type="scientific">Candidatus Uhrbacteria bacterium CG_4_10_14_0_8_um_filter_58_22</name>
    <dbReference type="NCBI Taxonomy" id="1975029"/>
    <lineage>
        <taxon>Bacteria</taxon>
        <taxon>Candidatus Uhriibacteriota</taxon>
    </lineage>
</organism>
<comment type="caution">
    <text evidence="1">The sequence shown here is derived from an EMBL/GenBank/DDBJ whole genome shotgun (WGS) entry which is preliminary data.</text>
</comment>
<dbReference type="AlphaFoldDB" id="A0A2M7QAX0"/>
<dbReference type="SUPFAM" id="SSF81301">
    <property type="entry name" value="Nucleotidyltransferase"/>
    <property type="match status" value="1"/>
</dbReference>
<accession>A0A2M7QAX0</accession>
<dbReference type="InterPro" id="IPR043519">
    <property type="entry name" value="NT_sf"/>
</dbReference>
<sequence>MTDETKELKAARALNWIVDLLEQRGVPYQITGGLAARIYGSTRPLADIDIELPDGWLERLADEVRPYVVFGPARYLDETFDLPLMTLDYRGQLIDLSGVESTLTCNRTTREWSFDGSDLNRSRVGMAYGRQVRVIGRRELIEYKSSIAREVDLEDVRQLAAAASV</sequence>
<protein>
    <submittedName>
        <fullName evidence="1">Uncharacterized protein</fullName>
    </submittedName>
</protein>
<name>A0A2M7QAX0_9BACT</name>
<dbReference type="Gene3D" id="3.30.460.40">
    <property type="match status" value="1"/>
</dbReference>
<dbReference type="EMBL" id="PFLC01000033">
    <property type="protein sequence ID" value="PIY62669.1"/>
    <property type="molecule type" value="Genomic_DNA"/>
</dbReference>
<proteinExistence type="predicted"/>